<dbReference type="EMBL" id="AVCH01000213">
    <property type="protein sequence ID" value="KFN41826.1"/>
    <property type="molecule type" value="Genomic_DNA"/>
</dbReference>
<dbReference type="InterPro" id="IPR026593">
    <property type="entry name" value="SecY"/>
</dbReference>
<dbReference type="SUPFAM" id="SSF103491">
    <property type="entry name" value="Preprotein translocase SecY subunit"/>
    <property type="match status" value="1"/>
</dbReference>
<dbReference type="PROSITE" id="PS00755">
    <property type="entry name" value="SECY_1"/>
    <property type="match status" value="1"/>
</dbReference>
<evidence type="ECO:0000256" key="11">
    <source>
        <dbReference type="RuleBase" id="RU000537"/>
    </source>
</evidence>
<evidence type="ECO:0000313" key="15">
    <source>
        <dbReference type="Proteomes" id="UP000029392"/>
    </source>
</evidence>
<evidence type="ECO:0000256" key="4">
    <source>
        <dbReference type="ARBA" id="ARBA00022692"/>
    </source>
</evidence>
<dbReference type="HAMAP" id="MF_01465">
    <property type="entry name" value="SecY"/>
    <property type="match status" value="1"/>
</dbReference>
<keyword evidence="10" id="KW-1003">Cell membrane</keyword>
<dbReference type="OrthoDB" id="9809248at2"/>
<dbReference type="GO" id="GO:0005886">
    <property type="term" value="C:plasma membrane"/>
    <property type="evidence" value="ECO:0007669"/>
    <property type="project" value="UniProtKB-SubCell"/>
</dbReference>
<dbReference type="PRINTS" id="PR00303">
    <property type="entry name" value="SECYTRNLCASE"/>
</dbReference>
<gene>
    <name evidence="10" type="primary">secY</name>
    <name evidence="14" type="ORF">N790_03220</name>
</gene>
<evidence type="ECO:0000313" key="14">
    <source>
        <dbReference type="EMBL" id="KFN41826.1"/>
    </source>
</evidence>
<evidence type="ECO:0000256" key="6">
    <source>
        <dbReference type="ARBA" id="ARBA00022989"/>
    </source>
</evidence>
<keyword evidence="7 10" id="KW-0811">Translocation</keyword>
<organism evidence="14 15">
    <name type="scientific">Arenimonas malthae CC-JY-1</name>
    <dbReference type="NCBI Taxonomy" id="1384054"/>
    <lineage>
        <taxon>Bacteria</taxon>
        <taxon>Pseudomonadati</taxon>
        <taxon>Pseudomonadota</taxon>
        <taxon>Gammaproteobacteria</taxon>
        <taxon>Lysobacterales</taxon>
        <taxon>Lysobacteraceae</taxon>
        <taxon>Arenimonas</taxon>
    </lineage>
</organism>
<dbReference type="Gene3D" id="1.10.3370.10">
    <property type="entry name" value="SecY subunit domain"/>
    <property type="match status" value="1"/>
</dbReference>
<evidence type="ECO:0000256" key="9">
    <source>
        <dbReference type="ARBA" id="ARBA00039733"/>
    </source>
</evidence>
<evidence type="ECO:0000256" key="3">
    <source>
        <dbReference type="ARBA" id="ARBA00022448"/>
    </source>
</evidence>
<evidence type="ECO:0000256" key="5">
    <source>
        <dbReference type="ARBA" id="ARBA00022927"/>
    </source>
</evidence>
<keyword evidence="4 10" id="KW-0812">Transmembrane</keyword>
<evidence type="ECO:0000256" key="13">
    <source>
        <dbReference type="RuleBase" id="RU004349"/>
    </source>
</evidence>
<feature type="transmembrane region" description="Helical" evidence="10">
    <location>
        <begin position="184"/>
        <end position="207"/>
    </location>
</feature>
<evidence type="ECO:0000256" key="10">
    <source>
        <dbReference type="HAMAP-Rule" id="MF_01465"/>
    </source>
</evidence>
<evidence type="ECO:0000256" key="1">
    <source>
        <dbReference type="ARBA" id="ARBA00004141"/>
    </source>
</evidence>
<comment type="function">
    <text evidence="10 11">The central subunit of the protein translocation channel SecYEG. Consists of two halves formed by TMs 1-5 and 6-10. These two domains form a lateral gate at the front which open onto the bilayer between TMs 2 and 7, and are clamped together by SecE at the back. The channel is closed by both a pore ring composed of hydrophobic SecY resides and a short helix (helix 2A) on the extracellular side of the membrane which forms a plug. The plug probably moves laterally to allow the channel to open. The ring and the pore may move independently.</text>
</comment>
<comment type="subcellular location">
    <subcellularLocation>
        <location evidence="10">Cell membrane</location>
        <topology evidence="10">Multi-pass membrane protein</topology>
    </subcellularLocation>
    <subcellularLocation>
        <location evidence="1 12">Membrane</location>
        <topology evidence="1 12">Multi-pass membrane protein</topology>
    </subcellularLocation>
</comment>
<comment type="similarity">
    <text evidence="2 10 13">Belongs to the SecY/SEC61-alpha family.</text>
</comment>
<keyword evidence="5 10" id="KW-0653">Protein transport</keyword>
<protein>
    <recommendedName>
        <fullName evidence="9 10">Protein translocase subunit SecY</fullName>
    </recommendedName>
</protein>
<feature type="transmembrane region" description="Helical" evidence="10">
    <location>
        <begin position="76"/>
        <end position="100"/>
    </location>
</feature>
<dbReference type="FunFam" id="1.10.3370.10:FF:000001">
    <property type="entry name" value="Preprotein translocase subunit SecY"/>
    <property type="match status" value="1"/>
</dbReference>
<reference evidence="14 15" key="1">
    <citation type="submission" date="2013-09" db="EMBL/GenBank/DDBJ databases">
        <title>Genome sequencing of Arenimonas malthae.</title>
        <authorList>
            <person name="Chen F."/>
            <person name="Wang G."/>
        </authorList>
    </citation>
    <scope>NUCLEOTIDE SEQUENCE [LARGE SCALE GENOMIC DNA]</scope>
    <source>
        <strain evidence="14 15">CC-JY-1</strain>
    </source>
</reference>
<name>A0A091AR33_9GAMM</name>
<proteinExistence type="inferred from homology"/>
<dbReference type="RefSeq" id="WP_043805379.1">
    <property type="nucleotide sequence ID" value="NZ_AVCH01000213.1"/>
</dbReference>
<dbReference type="InterPro" id="IPR002208">
    <property type="entry name" value="SecY/SEC61-alpha"/>
</dbReference>
<dbReference type="InterPro" id="IPR030659">
    <property type="entry name" value="SecY_CS"/>
</dbReference>
<dbReference type="NCBIfam" id="TIGR00967">
    <property type="entry name" value="3a0501s007"/>
    <property type="match status" value="1"/>
</dbReference>
<dbReference type="Pfam" id="PF00344">
    <property type="entry name" value="SecY"/>
    <property type="match status" value="1"/>
</dbReference>
<feature type="transmembrane region" description="Helical" evidence="10">
    <location>
        <begin position="152"/>
        <end position="172"/>
    </location>
</feature>
<dbReference type="PANTHER" id="PTHR10906">
    <property type="entry name" value="SECY/SEC61-ALPHA FAMILY MEMBER"/>
    <property type="match status" value="1"/>
</dbReference>
<dbReference type="PATRIC" id="fig|1384054.3.peg.2694"/>
<dbReference type="PIRSF" id="PIRSF004557">
    <property type="entry name" value="SecY"/>
    <property type="match status" value="1"/>
</dbReference>
<feature type="transmembrane region" description="Helical" evidence="10">
    <location>
        <begin position="213"/>
        <end position="233"/>
    </location>
</feature>
<dbReference type="Proteomes" id="UP000029392">
    <property type="component" value="Unassembled WGS sequence"/>
</dbReference>
<comment type="caution">
    <text evidence="14">The sequence shown here is derived from an EMBL/GenBank/DDBJ whole genome shotgun (WGS) entry which is preliminary data.</text>
</comment>
<keyword evidence="15" id="KW-1185">Reference proteome</keyword>
<dbReference type="eggNOG" id="COG0201">
    <property type="taxonomic scope" value="Bacteria"/>
</dbReference>
<dbReference type="PROSITE" id="PS00756">
    <property type="entry name" value="SECY_2"/>
    <property type="match status" value="1"/>
</dbReference>
<feature type="transmembrane region" description="Helical" evidence="10">
    <location>
        <begin position="405"/>
        <end position="426"/>
    </location>
</feature>
<feature type="transmembrane region" description="Helical" evidence="10">
    <location>
        <begin position="326"/>
        <end position="346"/>
    </location>
</feature>
<evidence type="ECO:0000256" key="2">
    <source>
        <dbReference type="ARBA" id="ARBA00005751"/>
    </source>
</evidence>
<accession>A0A091AR33</accession>
<feature type="transmembrane region" description="Helical" evidence="10">
    <location>
        <begin position="267"/>
        <end position="293"/>
    </location>
</feature>
<dbReference type="GO" id="GO:0006605">
    <property type="term" value="P:protein targeting"/>
    <property type="evidence" value="ECO:0007669"/>
    <property type="project" value="UniProtKB-UniRule"/>
</dbReference>
<dbReference type="GO" id="GO:0065002">
    <property type="term" value="P:intracellular protein transmembrane transport"/>
    <property type="evidence" value="ECO:0007669"/>
    <property type="project" value="UniProtKB-UniRule"/>
</dbReference>
<feature type="transmembrane region" description="Helical" evidence="10">
    <location>
        <begin position="120"/>
        <end position="140"/>
    </location>
</feature>
<keyword evidence="8 10" id="KW-0472">Membrane</keyword>
<sequence length="457" mass="49333">MAQSSSAAAALGGLGKFTELRQRLVFVILALIVYRIGSYIPVPGIDPEAMLRLMEQQEGTIVDMFNMFSGGALNRFSLFALNVIPYISASIIVQLMGQIYEPWKQMKKEGESGRRKLTQYSRVGAVFLAIVQAGSIASMLQGQGGVVYAPGPGFILTAVVSLTAGTIFLMWLGEQITERGIGNGISLIIFAGIVASLPGAIIGTFQQVANGEISGFAVVAILALVLGVTYFVVFMERGQRRITVNYARRQGGRQAYMNQSSHLPLKLNMAGVIPAIFASSLIMFPATMVQWFGQGSGPTGEGWKDQLNLFLQNLSQALAPSEPLHMLLYGAMIIGFAFFYTALVFNSQETADNLKKSGALVPGIRPGKATADYIDGVLTRLTLIGSLYLVLVCLLPEVIRSFWSVPFYFGGTSLLIVVVVVMDFTAQIQAHLMSHQYESLMKKANLKGGSRGGLARS</sequence>
<dbReference type="AlphaFoldDB" id="A0A091AR33"/>
<feature type="transmembrane region" description="Helical" evidence="10">
    <location>
        <begin position="377"/>
        <end position="399"/>
    </location>
</feature>
<feature type="transmembrane region" description="Helical" evidence="10">
    <location>
        <begin position="24"/>
        <end position="42"/>
    </location>
</feature>
<dbReference type="InterPro" id="IPR023201">
    <property type="entry name" value="SecY_dom_sf"/>
</dbReference>
<evidence type="ECO:0000256" key="8">
    <source>
        <dbReference type="ARBA" id="ARBA00023136"/>
    </source>
</evidence>
<comment type="subunit">
    <text evidence="10">Component of the Sec protein translocase complex. Heterotrimer consisting of SecY, SecE and SecG subunits. The heterotrimers can form oligomers, although 1 heterotrimer is thought to be able to translocate proteins. Interacts with the ribosome. Interacts with SecDF, and other proteins may be involved. Interacts with SecA.</text>
</comment>
<evidence type="ECO:0000256" key="12">
    <source>
        <dbReference type="RuleBase" id="RU003484"/>
    </source>
</evidence>
<dbReference type="GO" id="GO:0043952">
    <property type="term" value="P:protein transport by the Sec complex"/>
    <property type="evidence" value="ECO:0007669"/>
    <property type="project" value="UniProtKB-UniRule"/>
</dbReference>
<keyword evidence="3 10" id="KW-0813">Transport</keyword>
<dbReference type="STRING" id="1384054.N790_03220"/>
<evidence type="ECO:0000256" key="7">
    <source>
        <dbReference type="ARBA" id="ARBA00023010"/>
    </source>
</evidence>
<keyword evidence="6 10" id="KW-1133">Transmembrane helix</keyword>